<reference evidence="2" key="1">
    <citation type="journal article" date="2013" name="Proc. Natl. Acad. Sci. U.S.A.">
        <title>Genome structure and metabolic features in the red seaweed Chondrus crispus shed light on evolution of the Archaeplastida.</title>
        <authorList>
            <person name="Collen J."/>
            <person name="Porcel B."/>
            <person name="Carre W."/>
            <person name="Ball S.G."/>
            <person name="Chaparro C."/>
            <person name="Tonon T."/>
            <person name="Barbeyron T."/>
            <person name="Michel G."/>
            <person name="Noel B."/>
            <person name="Valentin K."/>
            <person name="Elias M."/>
            <person name="Artiguenave F."/>
            <person name="Arun A."/>
            <person name="Aury J.M."/>
            <person name="Barbosa-Neto J.F."/>
            <person name="Bothwell J.H."/>
            <person name="Bouget F.Y."/>
            <person name="Brillet L."/>
            <person name="Cabello-Hurtado F."/>
            <person name="Capella-Gutierrez S."/>
            <person name="Charrier B."/>
            <person name="Cladiere L."/>
            <person name="Cock J.M."/>
            <person name="Coelho S.M."/>
            <person name="Colleoni C."/>
            <person name="Czjzek M."/>
            <person name="Da Silva C."/>
            <person name="Delage L."/>
            <person name="Denoeud F."/>
            <person name="Deschamps P."/>
            <person name="Dittami S.M."/>
            <person name="Gabaldon T."/>
            <person name="Gachon C.M."/>
            <person name="Groisillier A."/>
            <person name="Herve C."/>
            <person name="Jabbari K."/>
            <person name="Katinka M."/>
            <person name="Kloareg B."/>
            <person name="Kowalczyk N."/>
            <person name="Labadie K."/>
            <person name="Leblanc C."/>
            <person name="Lopez P.J."/>
            <person name="McLachlan D.H."/>
            <person name="Meslet-Cladiere L."/>
            <person name="Moustafa A."/>
            <person name="Nehr Z."/>
            <person name="Nyvall Collen P."/>
            <person name="Panaud O."/>
            <person name="Partensky F."/>
            <person name="Poulain J."/>
            <person name="Rensing S.A."/>
            <person name="Rousvoal S."/>
            <person name="Samson G."/>
            <person name="Symeonidi A."/>
            <person name="Weissenbach J."/>
            <person name="Zambounis A."/>
            <person name="Wincker P."/>
            <person name="Boyen C."/>
        </authorList>
    </citation>
    <scope>NUCLEOTIDE SEQUENCE [LARGE SCALE GENOMIC DNA]</scope>
    <source>
        <strain evidence="2">cv. Stackhouse</strain>
    </source>
</reference>
<dbReference type="GeneID" id="17322299"/>
<name>R7QBH4_CHOCR</name>
<dbReference type="Gramene" id="CDF34771">
    <property type="protein sequence ID" value="CDF34771"/>
    <property type="gene ID" value="CHC_T00003685001"/>
</dbReference>
<protein>
    <submittedName>
        <fullName evidence="1">Uncharacterized protein</fullName>
    </submittedName>
</protein>
<evidence type="ECO:0000313" key="2">
    <source>
        <dbReference type="Proteomes" id="UP000012073"/>
    </source>
</evidence>
<dbReference type="KEGG" id="ccp:CHC_T00003685001"/>
<accession>R7QBH4</accession>
<organism evidence="1 2">
    <name type="scientific">Chondrus crispus</name>
    <name type="common">Carrageen Irish moss</name>
    <name type="synonym">Polymorpha crispa</name>
    <dbReference type="NCBI Taxonomy" id="2769"/>
    <lineage>
        <taxon>Eukaryota</taxon>
        <taxon>Rhodophyta</taxon>
        <taxon>Florideophyceae</taxon>
        <taxon>Rhodymeniophycidae</taxon>
        <taxon>Gigartinales</taxon>
        <taxon>Gigartinaceae</taxon>
        <taxon>Chondrus</taxon>
    </lineage>
</organism>
<sequence length="66" mass="7229">MRWSCDDPVHALLGHSRTSQLFVQRRFQPKHNNGPRCARVENSTAIRGQGIALGPTARHGLLGAPS</sequence>
<gene>
    <name evidence="1" type="ORF">CHC_T00003685001</name>
</gene>
<proteinExistence type="predicted"/>
<dbReference type="EMBL" id="HG001706">
    <property type="protein sequence ID" value="CDF34771.1"/>
    <property type="molecule type" value="Genomic_DNA"/>
</dbReference>
<dbReference type="AlphaFoldDB" id="R7QBH4"/>
<dbReference type="Proteomes" id="UP000012073">
    <property type="component" value="Unassembled WGS sequence"/>
</dbReference>
<dbReference type="RefSeq" id="XP_005714590.1">
    <property type="nucleotide sequence ID" value="XM_005714533.1"/>
</dbReference>
<keyword evidence="2" id="KW-1185">Reference proteome</keyword>
<evidence type="ECO:0000313" key="1">
    <source>
        <dbReference type="EMBL" id="CDF34771.1"/>
    </source>
</evidence>